<sequence length="133" mass="14350">MIISATIRNSNQENDITVSTNTNTKEVSIPGKTDGRGSSVNGGELLFLALATCFCNDVYREAARREMQIELVEVTVSGEFGKEGEAGSNITYTASIQSSNSSAEKIKDLILHVDKVAEIHNTLRKGVSVSLKE</sequence>
<dbReference type="RefSeq" id="WP_314513572.1">
    <property type="nucleotide sequence ID" value="NZ_JASJOU010000007.1"/>
</dbReference>
<dbReference type="InterPro" id="IPR015946">
    <property type="entry name" value="KH_dom-like_a/b"/>
</dbReference>
<accession>A0AAE3R7Y9</accession>
<evidence type="ECO:0000313" key="1">
    <source>
        <dbReference type="EMBL" id="MDJ1503094.1"/>
    </source>
</evidence>
<dbReference type="AlphaFoldDB" id="A0AAE3R7Y9"/>
<keyword evidence="1" id="KW-0560">Oxidoreductase</keyword>
<evidence type="ECO:0000313" key="2">
    <source>
        <dbReference type="Proteomes" id="UP001232063"/>
    </source>
</evidence>
<dbReference type="InterPro" id="IPR036102">
    <property type="entry name" value="OsmC/Ohrsf"/>
</dbReference>
<keyword evidence="2" id="KW-1185">Reference proteome</keyword>
<reference evidence="1" key="1">
    <citation type="submission" date="2023-05" db="EMBL/GenBank/DDBJ databases">
        <authorList>
            <person name="Zhang X."/>
        </authorList>
    </citation>
    <scope>NUCLEOTIDE SEQUENCE</scope>
    <source>
        <strain evidence="1">BD1B2-1</strain>
    </source>
</reference>
<dbReference type="SUPFAM" id="SSF82784">
    <property type="entry name" value="OsmC-like"/>
    <property type="match status" value="1"/>
</dbReference>
<keyword evidence="1" id="KW-0575">Peroxidase</keyword>
<dbReference type="Proteomes" id="UP001232063">
    <property type="component" value="Unassembled WGS sequence"/>
</dbReference>
<organism evidence="1 2">
    <name type="scientific">Xanthocytophaga agilis</name>
    <dbReference type="NCBI Taxonomy" id="3048010"/>
    <lineage>
        <taxon>Bacteria</taxon>
        <taxon>Pseudomonadati</taxon>
        <taxon>Bacteroidota</taxon>
        <taxon>Cytophagia</taxon>
        <taxon>Cytophagales</taxon>
        <taxon>Rhodocytophagaceae</taxon>
        <taxon>Xanthocytophaga</taxon>
    </lineage>
</organism>
<dbReference type="Gene3D" id="3.30.300.20">
    <property type="match status" value="1"/>
</dbReference>
<dbReference type="Pfam" id="PF02566">
    <property type="entry name" value="OsmC"/>
    <property type="match status" value="1"/>
</dbReference>
<name>A0AAE3R7Y9_9BACT</name>
<proteinExistence type="predicted"/>
<gene>
    <name evidence="1" type="ORF">QNI22_20665</name>
</gene>
<dbReference type="InterPro" id="IPR003718">
    <property type="entry name" value="OsmC/Ohr_fam"/>
</dbReference>
<comment type="caution">
    <text evidence="1">The sequence shown here is derived from an EMBL/GenBank/DDBJ whole genome shotgun (WGS) entry which is preliminary data.</text>
</comment>
<dbReference type="EMBL" id="JASJOU010000007">
    <property type="protein sequence ID" value="MDJ1503094.1"/>
    <property type="molecule type" value="Genomic_DNA"/>
</dbReference>
<dbReference type="EC" id="1.11.1.-" evidence="1"/>
<dbReference type="GO" id="GO:0004601">
    <property type="term" value="F:peroxidase activity"/>
    <property type="evidence" value="ECO:0007669"/>
    <property type="project" value="UniProtKB-KW"/>
</dbReference>
<protein>
    <submittedName>
        <fullName evidence="1">OsmC family protein</fullName>
        <ecNumber evidence="1">1.11.1.-</ecNumber>
    </submittedName>
</protein>